<organism evidence="2 3">
    <name type="scientific">Candidatus Sungbacteria bacterium RIFCSPHIGHO2_02_FULL_49_20</name>
    <dbReference type="NCBI Taxonomy" id="1802272"/>
    <lineage>
        <taxon>Bacteria</taxon>
        <taxon>Candidatus Sungiibacteriota</taxon>
    </lineage>
</organism>
<name>A0A1G2KNT7_9BACT</name>
<comment type="caution">
    <text evidence="2">The sequence shown here is derived from an EMBL/GenBank/DDBJ whole genome shotgun (WGS) entry which is preliminary data.</text>
</comment>
<sequence length="252" mass="28556">MALELELKKLGFSDKEARVYLALLELGSAAVQDIAAKAKVNRATTYVVLDKLSKDGIVSTVEHGKKTHFAAESPAALLRIFKTKEREMRDKEDEFKKALPEFEALYNLSGEKPKVRFFEGPEGLRAAREDILESGAKILYDIYSLEYVNQVRALFSTTENDEFRRRQQERGITIRSIYTSDTGPFGGFKLKGERRFVPKDKFPFSSDILIYGDRVASTTLRGKIISVIVESKEIADTMRFVFELAWLGADHV</sequence>
<dbReference type="Gene3D" id="1.10.10.10">
    <property type="entry name" value="Winged helix-like DNA-binding domain superfamily/Winged helix DNA-binding domain"/>
    <property type="match status" value="1"/>
</dbReference>
<reference evidence="2 3" key="1">
    <citation type="journal article" date="2016" name="Nat. Commun.">
        <title>Thousands of microbial genomes shed light on interconnected biogeochemical processes in an aquifer system.</title>
        <authorList>
            <person name="Anantharaman K."/>
            <person name="Brown C.T."/>
            <person name="Hug L.A."/>
            <person name="Sharon I."/>
            <person name="Castelle C.J."/>
            <person name="Probst A.J."/>
            <person name="Thomas B.C."/>
            <person name="Singh A."/>
            <person name="Wilkins M.J."/>
            <person name="Karaoz U."/>
            <person name="Brodie E.L."/>
            <person name="Williams K.H."/>
            <person name="Hubbard S.S."/>
            <person name="Banfield J.F."/>
        </authorList>
    </citation>
    <scope>NUCLEOTIDE SEQUENCE [LARGE SCALE GENOMIC DNA]</scope>
</reference>
<dbReference type="Pfam" id="PF01978">
    <property type="entry name" value="TrmB"/>
    <property type="match status" value="1"/>
</dbReference>
<dbReference type="InterPro" id="IPR051797">
    <property type="entry name" value="TrmB-like"/>
</dbReference>
<dbReference type="InterPro" id="IPR036388">
    <property type="entry name" value="WH-like_DNA-bd_sf"/>
</dbReference>
<protein>
    <recommendedName>
        <fullName evidence="1">Transcription regulator TrmB N-terminal domain-containing protein</fullName>
    </recommendedName>
</protein>
<dbReference type="AlphaFoldDB" id="A0A1G2KNT7"/>
<gene>
    <name evidence="2" type="ORF">A3C12_00420</name>
</gene>
<dbReference type="InterPro" id="IPR002831">
    <property type="entry name" value="Tscrpt_reg_TrmB_N"/>
</dbReference>
<dbReference type="EMBL" id="MHQK01000038">
    <property type="protein sequence ID" value="OHA01065.1"/>
    <property type="molecule type" value="Genomic_DNA"/>
</dbReference>
<evidence type="ECO:0000313" key="2">
    <source>
        <dbReference type="EMBL" id="OHA01065.1"/>
    </source>
</evidence>
<accession>A0A1G2KNT7</accession>
<dbReference type="PANTHER" id="PTHR34293">
    <property type="entry name" value="HTH-TYPE TRANSCRIPTIONAL REGULATOR TRMBL2"/>
    <property type="match status" value="1"/>
</dbReference>
<proteinExistence type="predicted"/>
<dbReference type="InterPro" id="IPR036390">
    <property type="entry name" value="WH_DNA-bd_sf"/>
</dbReference>
<dbReference type="SUPFAM" id="SSF46785">
    <property type="entry name" value="Winged helix' DNA-binding domain"/>
    <property type="match status" value="1"/>
</dbReference>
<evidence type="ECO:0000259" key="1">
    <source>
        <dbReference type="Pfam" id="PF01978"/>
    </source>
</evidence>
<dbReference type="PANTHER" id="PTHR34293:SF1">
    <property type="entry name" value="HTH-TYPE TRANSCRIPTIONAL REGULATOR TRMBL2"/>
    <property type="match status" value="1"/>
</dbReference>
<feature type="domain" description="Transcription regulator TrmB N-terminal" evidence="1">
    <location>
        <begin position="7"/>
        <end position="71"/>
    </location>
</feature>
<dbReference type="Proteomes" id="UP000178710">
    <property type="component" value="Unassembled WGS sequence"/>
</dbReference>
<evidence type="ECO:0000313" key="3">
    <source>
        <dbReference type="Proteomes" id="UP000178710"/>
    </source>
</evidence>